<organism evidence="1 2">
    <name type="scientific">Pseudomonas syringae pv. actinidiae</name>
    <dbReference type="NCBI Taxonomy" id="103796"/>
    <lineage>
        <taxon>Bacteria</taxon>
        <taxon>Pseudomonadati</taxon>
        <taxon>Pseudomonadota</taxon>
        <taxon>Gammaproteobacteria</taxon>
        <taxon>Pseudomonadales</taxon>
        <taxon>Pseudomonadaceae</taxon>
        <taxon>Pseudomonas</taxon>
        <taxon>Pseudomonas syringae</taxon>
    </lineage>
</organism>
<dbReference type="AlphaFoldDB" id="A0AAN4Q1D7"/>
<name>A0AAN4Q1D7_PSESF</name>
<dbReference type="Proteomes" id="UP000248291">
    <property type="component" value="Unassembled WGS sequence"/>
</dbReference>
<evidence type="ECO:0000313" key="2">
    <source>
        <dbReference type="Proteomes" id="UP000248291"/>
    </source>
</evidence>
<reference evidence="1 2" key="1">
    <citation type="submission" date="2018-04" db="EMBL/GenBank/DDBJ databases">
        <title>Draft genome sequence of Pseudomonas syringae pv. actinidiae biovar 3 strains isolated from kiwifruit in Kagawa prefecture.</title>
        <authorList>
            <person name="Tabuchi M."/>
            <person name="Saito M."/>
            <person name="Fujiwara S."/>
            <person name="Sasa N."/>
            <person name="Akimitsu K."/>
            <person name="Gomi K."/>
            <person name="Konishi-Sugita S."/>
            <person name="Hamano K."/>
            <person name="Kataoka I."/>
        </authorList>
    </citation>
    <scope>NUCLEOTIDE SEQUENCE [LARGE SCALE GENOMIC DNA]</scope>
    <source>
        <strain evidence="1 2">MAFF212211</strain>
    </source>
</reference>
<sequence length="34" mass="4121">MFLYRIEWQLGRWLRALVRSCARIVRQLSMAPTV</sequence>
<dbReference type="EMBL" id="BGKA01000051">
    <property type="protein sequence ID" value="GBH15427.1"/>
    <property type="molecule type" value="Genomic_DNA"/>
</dbReference>
<gene>
    <name evidence="1" type="ORF">KPSA3_01353</name>
</gene>
<evidence type="ECO:0000313" key="1">
    <source>
        <dbReference type="EMBL" id="GBH15427.1"/>
    </source>
</evidence>
<proteinExistence type="predicted"/>
<accession>A0AAN4Q1D7</accession>
<protein>
    <submittedName>
        <fullName evidence="1">Uncharacterized protein</fullName>
    </submittedName>
</protein>
<comment type="caution">
    <text evidence="1">The sequence shown here is derived from an EMBL/GenBank/DDBJ whole genome shotgun (WGS) entry which is preliminary data.</text>
</comment>